<keyword evidence="1 7" id="KW-0732">Signal</keyword>
<proteinExistence type="inferred from homology"/>
<dbReference type="GO" id="GO:0008061">
    <property type="term" value="F:chitin binding"/>
    <property type="evidence" value="ECO:0007669"/>
    <property type="project" value="InterPro"/>
</dbReference>
<dbReference type="PROSITE" id="PS01095">
    <property type="entry name" value="GH18_1"/>
    <property type="match status" value="1"/>
</dbReference>
<dbReference type="SUPFAM" id="SSF51445">
    <property type="entry name" value="(Trans)glycosidases"/>
    <property type="match status" value="1"/>
</dbReference>
<evidence type="ECO:0000259" key="8">
    <source>
        <dbReference type="PROSITE" id="PS51910"/>
    </source>
</evidence>
<dbReference type="FunFam" id="3.10.50.10:FF:000003">
    <property type="entry name" value="Class V chitinase CHIT5b"/>
    <property type="match status" value="1"/>
</dbReference>
<evidence type="ECO:0000256" key="4">
    <source>
        <dbReference type="ARBA" id="ARBA00023295"/>
    </source>
</evidence>
<dbReference type="GO" id="GO:0005576">
    <property type="term" value="C:extracellular region"/>
    <property type="evidence" value="ECO:0007669"/>
    <property type="project" value="TreeGrafter"/>
</dbReference>
<dbReference type="GO" id="GO:0004568">
    <property type="term" value="F:chitinase activity"/>
    <property type="evidence" value="ECO:0007669"/>
    <property type="project" value="TreeGrafter"/>
</dbReference>
<dbReference type="Gene3D" id="3.10.50.10">
    <property type="match status" value="1"/>
</dbReference>
<dbReference type="InterPro" id="IPR011583">
    <property type="entry name" value="Chitinase_II/V-like_cat"/>
</dbReference>
<dbReference type="AlphaFoldDB" id="A0AA88HZD8"/>
<dbReference type="Gene3D" id="3.20.20.80">
    <property type="entry name" value="Glycosidases"/>
    <property type="match status" value="1"/>
</dbReference>
<dbReference type="PROSITE" id="PS51910">
    <property type="entry name" value="GH18_2"/>
    <property type="match status" value="1"/>
</dbReference>
<dbReference type="InterPro" id="IPR001579">
    <property type="entry name" value="Glyco_hydro_18_chit_AS"/>
</dbReference>
<dbReference type="GO" id="GO:0006032">
    <property type="term" value="P:chitin catabolic process"/>
    <property type="evidence" value="ECO:0007669"/>
    <property type="project" value="TreeGrafter"/>
</dbReference>
<dbReference type="SUPFAM" id="SSF54556">
    <property type="entry name" value="Chitinase insertion domain"/>
    <property type="match status" value="1"/>
</dbReference>
<dbReference type="PANTHER" id="PTHR11177:SF390">
    <property type="entry name" value="CHITINASE 11"/>
    <property type="match status" value="1"/>
</dbReference>
<keyword evidence="10" id="KW-1185">Reference proteome</keyword>
<evidence type="ECO:0000256" key="7">
    <source>
        <dbReference type="SAM" id="SignalP"/>
    </source>
</evidence>
<evidence type="ECO:0000256" key="6">
    <source>
        <dbReference type="RuleBase" id="RU004453"/>
    </source>
</evidence>
<feature type="domain" description="GH18" evidence="8">
    <location>
        <begin position="26"/>
        <end position="376"/>
    </location>
</feature>
<evidence type="ECO:0000256" key="5">
    <source>
        <dbReference type="RuleBase" id="RU000489"/>
    </source>
</evidence>
<keyword evidence="3" id="KW-0325">Glycoprotein</keyword>
<dbReference type="EMBL" id="JAVRJZ010000011">
    <property type="protein sequence ID" value="KAK2717126.1"/>
    <property type="molecule type" value="Genomic_DNA"/>
</dbReference>
<name>A0AA88HZD8_ARTSF</name>
<dbReference type="PANTHER" id="PTHR11177">
    <property type="entry name" value="CHITINASE"/>
    <property type="match status" value="1"/>
</dbReference>
<organism evidence="9 10">
    <name type="scientific">Artemia franciscana</name>
    <name type="common">Brine shrimp</name>
    <name type="synonym">Artemia sanfranciscana</name>
    <dbReference type="NCBI Taxonomy" id="6661"/>
    <lineage>
        <taxon>Eukaryota</taxon>
        <taxon>Metazoa</taxon>
        <taxon>Ecdysozoa</taxon>
        <taxon>Arthropoda</taxon>
        <taxon>Crustacea</taxon>
        <taxon>Branchiopoda</taxon>
        <taxon>Anostraca</taxon>
        <taxon>Artemiidae</taxon>
        <taxon>Artemia</taxon>
    </lineage>
</organism>
<dbReference type="SMART" id="SM00636">
    <property type="entry name" value="Glyco_18"/>
    <property type="match status" value="1"/>
</dbReference>
<feature type="signal peptide" evidence="7">
    <location>
        <begin position="1"/>
        <end position="15"/>
    </location>
</feature>
<evidence type="ECO:0000256" key="1">
    <source>
        <dbReference type="ARBA" id="ARBA00022729"/>
    </source>
</evidence>
<reference evidence="9" key="1">
    <citation type="submission" date="2023-07" db="EMBL/GenBank/DDBJ databases">
        <title>Chromosome-level genome assembly of Artemia franciscana.</title>
        <authorList>
            <person name="Jo E."/>
        </authorList>
    </citation>
    <scope>NUCLEOTIDE SEQUENCE</scope>
    <source>
        <tissue evidence="9">Whole body</tissue>
    </source>
</reference>
<comment type="caution">
    <text evidence="9">The sequence shown here is derived from an EMBL/GenBank/DDBJ whole genome shotgun (WGS) entry which is preliminary data.</text>
</comment>
<dbReference type="Pfam" id="PF00704">
    <property type="entry name" value="Glyco_hydro_18"/>
    <property type="match status" value="1"/>
</dbReference>
<sequence>MLLTVLLLIPQWSIAMKMESENASLSKLVCYYSVEKTVWPLLSPLSIDPFLCTHIIVGFLTIQSGSPYISETQRKVCLEMKILKSKNENLNLMLSIGGLGTNGFGEMAHNETSRKRFVAELIAVTRSLGYDGIDIDWEFPAVGKPFHERFDFIHLLESLQSKAYRHNLLLSVAVSGSKLIIDRSYKIQDIGRLVDFVNLMAYDFHGYKWYLPATGLNAPLFKRSSESGYLATLNTFSAVMYWLSSGIPKEKLVVGVPTYGVTYTLASASWTDVDAPAVGYGKLWSGGQVPYPIVCTFLQNNGTRVWEPDARVPYSYRDNQWISYEDEESLREKVAWIRVGELGGVMVYDLNCDDFNFICGNSTFPLINTIRDELNT</sequence>
<evidence type="ECO:0000256" key="3">
    <source>
        <dbReference type="ARBA" id="ARBA00023180"/>
    </source>
</evidence>
<keyword evidence="4 5" id="KW-0326">Glycosidase</keyword>
<dbReference type="InterPro" id="IPR029070">
    <property type="entry name" value="Chitinase_insertion_sf"/>
</dbReference>
<evidence type="ECO:0000256" key="2">
    <source>
        <dbReference type="ARBA" id="ARBA00022801"/>
    </source>
</evidence>
<evidence type="ECO:0000313" key="9">
    <source>
        <dbReference type="EMBL" id="KAK2717126.1"/>
    </source>
</evidence>
<gene>
    <name evidence="9" type="ORF">QYM36_007310</name>
</gene>
<keyword evidence="2 5" id="KW-0378">Hydrolase</keyword>
<accession>A0AA88HZD8</accession>
<dbReference type="Proteomes" id="UP001187531">
    <property type="component" value="Unassembled WGS sequence"/>
</dbReference>
<dbReference type="InterPro" id="IPR001223">
    <property type="entry name" value="Glyco_hydro18_cat"/>
</dbReference>
<evidence type="ECO:0000313" key="10">
    <source>
        <dbReference type="Proteomes" id="UP001187531"/>
    </source>
</evidence>
<dbReference type="InterPro" id="IPR017853">
    <property type="entry name" value="GH"/>
</dbReference>
<feature type="chain" id="PRO_5041740370" description="GH18 domain-containing protein" evidence="7">
    <location>
        <begin position="16"/>
        <end position="376"/>
    </location>
</feature>
<dbReference type="GO" id="GO:0005975">
    <property type="term" value="P:carbohydrate metabolic process"/>
    <property type="evidence" value="ECO:0007669"/>
    <property type="project" value="InterPro"/>
</dbReference>
<protein>
    <recommendedName>
        <fullName evidence="8">GH18 domain-containing protein</fullName>
    </recommendedName>
</protein>
<comment type="similarity">
    <text evidence="6">Belongs to the glycosyl hydrolase 18 family.</text>
</comment>
<dbReference type="InterPro" id="IPR050314">
    <property type="entry name" value="Glycosyl_Hydrlase_18"/>
</dbReference>